<protein>
    <submittedName>
        <fullName evidence="2">HTH-type transcriptional repressor GlcR</fullName>
    </submittedName>
</protein>
<gene>
    <name evidence="2" type="primary">glcR</name>
    <name evidence="2" type="ORF">GCM10007094_18530</name>
</gene>
<reference evidence="3" key="1">
    <citation type="journal article" date="2019" name="Int. J. Syst. Evol. Microbiol.">
        <title>The Global Catalogue of Microorganisms (GCM) 10K type strain sequencing project: providing services to taxonomists for standard genome sequencing and annotation.</title>
        <authorList>
            <consortium name="The Broad Institute Genomics Platform"/>
            <consortium name="The Broad Institute Genome Sequencing Center for Infectious Disease"/>
            <person name="Wu L."/>
            <person name="Ma J."/>
        </authorList>
    </citation>
    <scope>NUCLEOTIDE SEQUENCE [LARGE SCALE GENOMIC DNA]</scope>
    <source>
        <strain evidence="3">KCTC 12861</strain>
    </source>
</reference>
<dbReference type="SMART" id="SM01134">
    <property type="entry name" value="DeoRC"/>
    <property type="match status" value="1"/>
</dbReference>
<accession>A0ABQ3E948</accession>
<sequence>MIVRIIEMVRRYRTISLPLLANVLDCSIDDILCSVAHLEDSSILRVRGNVLVSQEATAESDISVRMHSRFAEKNAIGKLAASLIQDGDRLLIESGSTPAIFINHLKEKRDLFIATPSPRIAESLVRHHSGLFSIELIGGKLGTHTTALFGEETLARIRDLAVDWTIMSPTSLCIEKGASYFHEVDAQTSLMMQQSARKTMMLCDSSKFGVPSRFSAQTERGVDVFVTENHGEAGFSEIEHHLKSARVFRGVLEDTDGDEFTFFE</sequence>
<dbReference type="InterPro" id="IPR014036">
    <property type="entry name" value="DeoR-like_C"/>
</dbReference>
<evidence type="ECO:0000259" key="1">
    <source>
        <dbReference type="Pfam" id="PF00455"/>
    </source>
</evidence>
<dbReference type="PANTHER" id="PTHR30363">
    <property type="entry name" value="HTH-TYPE TRANSCRIPTIONAL REGULATOR SRLR-RELATED"/>
    <property type="match status" value="1"/>
</dbReference>
<dbReference type="Proteomes" id="UP000637980">
    <property type="component" value="Unassembled WGS sequence"/>
</dbReference>
<dbReference type="InterPro" id="IPR050313">
    <property type="entry name" value="Carb_Metab_HTH_regulators"/>
</dbReference>
<dbReference type="PANTHER" id="PTHR30363:SF44">
    <property type="entry name" value="AGA OPERON TRANSCRIPTIONAL REPRESSOR-RELATED"/>
    <property type="match status" value="1"/>
</dbReference>
<dbReference type="InterPro" id="IPR037171">
    <property type="entry name" value="NagB/RpiA_transferase-like"/>
</dbReference>
<feature type="domain" description="DeoR-like transcriptional repressor C-terminal sensor" evidence="1">
    <location>
        <begin position="71"/>
        <end position="228"/>
    </location>
</feature>
<name>A0ABQ3E948_9HYPH</name>
<evidence type="ECO:0000313" key="2">
    <source>
        <dbReference type="EMBL" id="GHB30409.1"/>
    </source>
</evidence>
<organism evidence="2 3">
    <name type="scientific">Pseudovibrio japonicus</name>
    <dbReference type="NCBI Taxonomy" id="366534"/>
    <lineage>
        <taxon>Bacteria</taxon>
        <taxon>Pseudomonadati</taxon>
        <taxon>Pseudomonadota</taxon>
        <taxon>Alphaproteobacteria</taxon>
        <taxon>Hyphomicrobiales</taxon>
        <taxon>Stappiaceae</taxon>
        <taxon>Pseudovibrio</taxon>
    </lineage>
</organism>
<keyword evidence="3" id="KW-1185">Reference proteome</keyword>
<evidence type="ECO:0000313" key="3">
    <source>
        <dbReference type="Proteomes" id="UP000637980"/>
    </source>
</evidence>
<dbReference type="EMBL" id="BMXE01000003">
    <property type="protein sequence ID" value="GHB30409.1"/>
    <property type="molecule type" value="Genomic_DNA"/>
</dbReference>
<dbReference type="Pfam" id="PF00455">
    <property type="entry name" value="DeoRC"/>
    <property type="match status" value="1"/>
</dbReference>
<dbReference type="SUPFAM" id="SSF100950">
    <property type="entry name" value="NagB/RpiA/CoA transferase-like"/>
    <property type="match status" value="1"/>
</dbReference>
<dbReference type="Gene3D" id="3.30.750.70">
    <property type="entry name" value="4-hydroxybutyrate coenzyme like domains"/>
    <property type="match status" value="1"/>
</dbReference>
<comment type="caution">
    <text evidence="2">The sequence shown here is derived from an EMBL/GenBank/DDBJ whole genome shotgun (WGS) entry which is preliminary data.</text>
</comment>
<proteinExistence type="predicted"/>
<dbReference type="RefSeq" id="WP_209008994.1">
    <property type="nucleotide sequence ID" value="NZ_BMXE01000003.1"/>
</dbReference>